<proteinExistence type="predicted"/>
<evidence type="ECO:0000313" key="2">
    <source>
        <dbReference type="EMBL" id="DAE02778.1"/>
    </source>
</evidence>
<keyword evidence="1" id="KW-0812">Transmembrane</keyword>
<dbReference type="EMBL" id="BK015352">
    <property type="protein sequence ID" value="DAE02778.1"/>
    <property type="molecule type" value="Genomic_DNA"/>
</dbReference>
<name>A0A8S5P712_9CAUD</name>
<sequence>MSVIDELLISIGLDAKEFAKGVDAVRGKVENFATKAKEQFEAVGTQSKDTGAVSALSFSRAGERVQKLGEASKEAAAAIADSFKGAAPAIELVRSKLGLLAATFGLVAGGAQTFGNYVDKSESLARLSTQLGVSVRELDAFGKAAEAAGGSAESIFASMKTYFQQTGRPAEEVFQLASKVEGMSRGAAQRFLQAQGVALDAIPIFLQGQKALDALMAKYRKTAFTAQDSRNARAFKVAWMDFKIAAQDVGNVFVRLVLPGVTKVLDGLSGLVGIIRENTRAFALLAVGFGLVFGLKNLNAIKNAILAVRAFGVAVNMAALPVTVIAAGVAALVLAIDDLIGFAQGADSLLERMLKTMGAGAADIEELRESLKTLGEGFTWLWDKVKPLLGGALTLVFKAVSVVIVGLVAAINGVVIGFNTLWQTAKKVGKGIASVFTAIPDAIIEALKTAWQTLTGWFDDAADLIKKKIGEPIKGLFGGIGKFLGFSGDKADEEKKNQPTSTREREIVVVKQAAYKAAAPNVVTNASMNVVNNIETRDNAQAISRAIGATVTGGFNRQAELIGQSTRGVNLK</sequence>
<feature type="transmembrane region" description="Helical" evidence="1">
    <location>
        <begin position="395"/>
        <end position="422"/>
    </location>
</feature>
<protein>
    <submittedName>
        <fullName evidence="2">Tail tape measure</fullName>
    </submittedName>
</protein>
<organism evidence="2">
    <name type="scientific">Myoviridae sp. ctEwD1</name>
    <dbReference type="NCBI Taxonomy" id="2825063"/>
    <lineage>
        <taxon>Viruses</taxon>
        <taxon>Duplodnaviria</taxon>
        <taxon>Heunggongvirae</taxon>
        <taxon>Uroviricota</taxon>
        <taxon>Caudoviricetes</taxon>
    </lineage>
</organism>
<evidence type="ECO:0000256" key="1">
    <source>
        <dbReference type="SAM" id="Phobius"/>
    </source>
</evidence>
<accession>A0A8S5P712</accession>
<keyword evidence="1" id="KW-0472">Membrane</keyword>
<keyword evidence="1" id="KW-1133">Transmembrane helix</keyword>
<reference evidence="2" key="1">
    <citation type="journal article" date="2021" name="Proc. Natl. Acad. Sci. U.S.A.">
        <title>A Catalog of Tens of Thousands of Viruses from Human Metagenomes Reveals Hidden Associations with Chronic Diseases.</title>
        <authorList>
            <person name="Tisza M.J."/>
            <person name="Buck C.B."/>
        </authorList>
    </citation>
    <scope>NUCLEOTIDE SEQUENCE</scope>
    <source>
        <strain evidence="2">CtEwD1</strain>
    </source>
</reference>
<feature type="transmembrane region" description="Helical" evidence="1">
    <location>
        <begin position="310"/>
        <end position="336"/>
    </location>
</feature>
<feature type="transmembrane region" description="Helical" evidence="1">
    <location>
        <begin position="281"/>
        <end position="298"/>
    </location>
</feature>